<sequence length="554" mass="61480">MGPVFVIAVAFVLFSPALYADSGPLIELEAVEAELMQDVDDEQRLSLLLRRGQLARGLGRYAQAKVDAREAIELAETLGSPEKRGRALHLLGTVKAEQGRLAEAIDTFFEAREILADTDDHAGHGRALMAIGVAYLMAEEYRGGRDYLEEARALAETHGLDGLKLAAINNLAIVAQNLEGMEASLSLYQEALDLARAQDNQPEVARVLALLCQPLVETGQLDDAEAACLEGKDLLDELGSLRLRAGVGVNLARLRLAQGEPDQAEAHLREAVDLAEGKVPTVERDAHRVLYELYEERGDYRLALEAYQRVHALNESMLAEDRRRESARLEAQYELDRSEREIELLELDRQLAAVRMQRQRWMLWGTGSGLIILSFVAFFIWRVYRARAQRGEELAARDPLTGLLNRRGFTILADLEASRGQREGYTKAIAMADIDHFKPINDQYGHAIGDTVLKVISDRLQNNVRGFDSVIRWGGEEFLIMLPRVAEAECFELASRLLEAVTRDPVETEAGSIPIQMTIGIAQVTDGFDDAVARADEALYEGKRAGRNRVIVAD</sequence>
<evidence type="ECO:0000259" key="5">
    <source>
        <dbReference type="PROSITE" id="PS50887"/>
    </source>
</evidence>
<evidence type="ECO:0000256" key="3">
    <source>
        <dbReference type="SAM" id="Coils"/>
    </source>
</evidence>
<proteinExistence type="predicted"/>
<dbReference type="NCBIfam" id="TIGR00254">
    <property type="entry name" value="GGDEF"/>
    <property type="match status" value="1"/>
</dbReference>
<protein>
    <recommendedName>
        <fullName evidence="1">diguanylate cyclase</fullName>
        <ecNumber evidence="1">2.7.7.65</ecNumber>
    </recommendedName>
</protein>
<organism evidence="6 7">
    <name type="scientific">Natronospira proteinivora</name>
    <dbReference type="NCBI Taxonomy" id="1807133"/>
    <lineage>
        <taxon>Bacteria</taxon>
        <taxon>Pseudomonadati</taxon>
        <taxon>Pseudomonadota</taxon>
        <taxon>Gammaproteobacteria</taxon>
        <taxon>Natronospirales</taxon>
        <taxon>Natronospiraceae</taxon>
        <taxon>Natronospira</taxon>
    </lineage>
</organism>
<accession>A0ABT1G8F5</accession>
<dbReference type="EMBL" id="JALJYF010000002">
    <property type="protein sequence ID" value="MCP1727596.1"/>
    <property type="molecule type" value="Genomic_DNA"/>
</dbReference>
<keyword evidence="4" id="KW-0812">Transmembrane</keyword>
<dbReference type="PROSITE" id="PS50887">
    <property type="entry name" value="GGDEF"/>
    <property type="match status" value="1"/>
</dbReference>
<keyword evidence="7" id="KW-1185">Reference proteome</keyword>
<evidence type="ECO:0000256" key="2">
    <source>
        <dbReference type="ARBA" id="ARBA00034247"/>
    </source>
</evidence>
<feature type="domain" description="GGDEF" evidence="5">
    <location>
        <begin position="425"/>
        <end position="554"/>
    </location>
</feature>
<dbReference type="InterPro" id="IPR019734">
    <property type="entry name" value="TPR_rpt"/>
</dbReference>
<dbReference type="SUPFAM" id="SSF48452">
    <property type="entry name" value="TPR-like"/>
    <property type="match status" value="2"/>
</dbReference>
<evidence type="ECO:0000256" key="4">
    <source>
        <dbReference type="SAM" id="Phobius"/>
    </source>
</evidence>
<dbReference type="PANTHER" id="PTHR45138:SF9">
    <property type="entry name" value="DIGUANYLATE CYCLASE DGCM-RELATED"/>
    <property type="match status" value="1"/>
</dbReference>
<dbReference type="InterPro" id="IPR043128">
    <property type="entry name" value="Rev_trsase/Diguanyl_cyclase"/>
</dbReference>
<reference evidence="6 7" key="1">
    <citation type="submission" date="2022-03" db="EMBL/GenBank/DDBJ databases">
        <title>Genomic Encyclopedia of Type Strains, Phase III (KMG-III): the genomes of soil and plant-associated and newly described type strains.</title>
        <authorList>
            <person name="Whitman W."/>
        </authorList>
    </citation>
    <scope>NUCLEOTIDE SEQUENCE [LARGE SCALE GENOMIC DNA]</scope>
    <source>
        <strain evidence="6 7">BSker1</strain>
    </source>
</reference>
<name>A0ABT1G8F5_9GAMM</name>
<dbReference type="InterPro" id="IPR050469">
    <property type="entry name" value="Diguanylate_Cyclase"/>
</dbReference>
<evidence type="ECO:0000313" key="7">
    <source>
        <dbReference type="Proteomes" id="UP001523550"/>
    </source>
</evidence>
<dbReference type="Gene3D" id="1.25.40.10">
    <property type="entry name" value="Tetratricopeptide repeat domain"/>
    <property type="match status" value="3"/>
</dbReference>
<dbReference type="EC" id="2.7.7.65" evidence="1"/>
<gene>
    <name evidence="6" type="ORF">J2T60_001596</name>
</gene>
<comment type="catalytic activity">
    <reaction evidence="2">
        <text>2 GTP = 3',3'-c-di-GMP + 2 diphosphate</text>
        <dbReference type="Rhea" id="RHEA:24898"/>
        <dbReference type="ChEBI" id="CHEBI:33019"/>
        <dbReference type="ChEBI" id="CHEBI:37565"/>
        <dbReference type="ChEBI" id="CHEBI:58805"/>
        <dbReference type="EC" id="2.7.7.65"/>
    </reaction>
</comment>
<dbReference type="SUPFAM" id="SSF55073">
    <property type="entry name" value="Nucleotide cyclase"/>
    <property type="match status" value="1"/>
</dbReference>
<keyword evidence="4" id="KW-0472">Membrane</keyword>
<keyword evidence="3" id="KW-0175">Coiled coil</keyword>
<dbReference type="PANTHER" id="PTHR45138">
    <property type="entry name" value="REGULATORY COMPONENTS OF SENSORY TRANSDUCTION SYSTEM"/>
    <property type="match status" value="1"/>
</dbReference>
<evidence type="ECO:0000313" key="6">
    <source>
        <dbReference type="EMBL" id="MCP1727596.1"/>
    </source>
</evidence>
<feature type="transmembrane region" description="Helical" evidence="4">
    <location>
        <begin position="361"/>
        <end position="381"/>
    </location>
</feature>
<comment type="caution">
    <text evidence="6">The sequence shown here is derived from an EMBL/GenBank/DDBJ whole genome shotgun (WGS) entry which is preliminary data.</text>
</comment>
<dbReference type="InterPro" id="IPR029787">
    <property type="entry name" value="Nucleotide_cyclase"/>
</dbReference>
<dbReference type="SMART" id="SM00267">
    <property type="entry name" value="GGDEF"/>
    <property type="match status" value="1"/>
</dbReference>
<evidence type="ECO:0000256" key="1">
    <source>
        <dbReference type="ARBA" id="ARBA00012528"/>
    </source>
</evidence>
<dbReference type="InterPro" id="IPR041617">
    <property type="entry name" value="TPR_MalT"/>
</dbReference>
<dbReference type="Pfam" id="PF13181">
    <property type="entry name" value="TPR_8"/>
    <property type="match status" value="1"/>
</dbReference>
<dbReference type="Pfam" id="PF17874">
    <property type="entry name" value="TPR_MalT"/>
    <property type="match status" value="1"/>
</dbReference>
<dbReference type="InterPro" id="IPR011990">
    <property type="entry name" value="TPR-like_helical_dom_sf"/>
</dbReference>
<dbReference type="SMART" id="SM00028">
    <property type="entry name" value="TPR"/>
    <property type="match status" value="6"/>
</dbReference>
<dbReference type="Pfam" id="PF00990">
    <property type="entry name" value="GGDEF"/>
    <property type="match status" value="1"/>
</dbReference>
<feature type="coiled-coil region" evidence="3">
    <location>
        <begin position="328"/>
        <end position="355"/>
    </location>
</feature>
<dbReference type="Gene3D" id="3.30.70.270">
    <property type="match status" value="1"/>
</dbReference>
<dbReference type="CDD" id="cd01949">
    <property type="entry name" value="GGDEF"/>
    <property type="match status" value="1"/>
</dbReference>
<dbReference type="Proteomes" id="UP001523550">
    <property type="component" value="Unassembled WGS sequence"/>
</dbReference>
<dbReference type="InterPro" id="IPR000160">
    <property type="entry name" value="GGDEF_dom"/>
</dbReference>
<keyword evidence="4" id="KW-1133">Transmembrane helix</keyword>